<evidence type="ECO:0000313" key="1">
    <source>
        <dbReference type="EMBL" id="KKN36868.1"/>
    </source>
</evidence>
<dbReference type="Pfam" id="PF08856">
    <property type="entry name" value="DUF1826"/>
    <property type="match status" value="1"/>
</dbReference>
<reference evidence="1" key="1">
    <citation type="journal article" date="2015" name="Nature">
        <title>Complex archaea that bridge the gap between prokaryotes and eukaryotes.</title>
        <authorList>
            <person name="Spang A."/>
            <person name="Saw J.H."/>
            <person name="Jorgensen S.L."/>
            <person name="Zaremba-Niedzwiedzka K."/>
            <person name="Martijn J."/>
            <person name="Lind A.E."/>
            <person name="van Eijk R."/>
            <person name="Schleper C."/>
            <person name="Guy L."/>
            <person name="Ettema T.J."/>
        </authorList>
    </citation>
    <scope>NUCLEOTIDE SEQUENCE</scope>
</reference>
<sequence>MNALAPITAQIKPAEPLHRRAAKECDANVLPQIYNQDTNIVIWKRDLEQTLTKAVNALIATSALKPIELAVSPNDAFDQLITALKPEDNNRDEVNTLCEDIALLVEMFCCLFDLKRAGLRLTVLERPMCPRFHVDKIPCRLVTTYQGVATQWLNHSDVNRSKLGTGNLGKPDEESGLFENLSNINQLQQGDVALLKGEYWDDNEGAGLVHRSPPVAANEQRLLLTLDFI</sequence>
<dbReference type="EMBL" id="LAZR01001937">
    <property type="protein sequence ID" value="KKN36868.1"/>
    <property type="molecule type" value="Genomic_DNA"/>
</dbReference>
<gene>
    <name evidence="1" type="ORF">LCGC14_0769350</name>
</gene>
<comment type="caution">
    <text evidence="1">The sequence shown here is derived from an EMBL/GenBank/DDBJ whole genome shotgun (WGS) entry which is preliminary data.</text>
</comment>
<organism evidence="1">
    <name type="scientific">marine sediment metagenome</name>
    <dbReference type="NCBI Taxonomy" id="412755"/>
    <lineage>
        <taxon>unclassified sequences</taxon>
        <taxon>metagenomes</taxon>
        <taxon>ecological metagenomes</taxon>
    </lineage>
</organism>
<accession>A0A0F9T5R1</accession>
<protein>
    <recommendedName>
        <fullName evidence="2">Succinylglutamate desuccinylase</fullName>
    </recommendedName>
</protein>
<dbReference type="InterPro" id="IPR014955">
    <property type="entry name" value="DUF1826"/>
</dbReference>
<name>A0A0F9T5R1_9ZZZZ</name>
<proteinExistence type="predicted"/>
<dbReference type="AlphaFoldDB" id="A0A0F9T5R1"/>
<evidence type="ECO:0008006" key="2">
    <source>
        <dbReference type="Google" id="ProtNLM"/>
    </source>
</evidence>